<feature type="transmembrane region" description="Helical" evidence="8">
    <location>
        <begin position="114"/>
        <end position="136"/>
    </location>
</feature>
<dbReference type="InterPro" id="IPR018584">
    <property type="entry name" value="GT87"/>
</dbReference>
<feature type="transmembrane region" description="Helical" evidence="8">
    <location>
        <begin position="148"/>
        <end position="172"/>
    </location>
</feature>
<dbReference type="EMBL" id="SOBT01000012">
    <property type="protein sequence ID" value="TDU24241.1"/>
    <property type="molecule type" value="Genomic_DNA"/>
</dbReference>
<evidence type="ECO:0000256" key="4">
    <source>
        <dbReference type="ARBA" id="ARBA00022692"/>
    </source>
</evidence>
<evidence type="ECO:0000256" key="1">
    <source>
        <dbReference type="ARBA" id="ARBA00004651"/>
    </source>
</evidence>
<proteinExistence type="inferred from homology"/>
<evidence type="ECO:0000256" key="7">
    <source>
        <dbReference type="ARBA" id="ARBA00024033"/>
    </source>
</evidence>
<evidence type="ECO:0000256" key="8">
    <source>
        <dbReference type="SAM" id="Phobius"/>
    </source>
</evidence>
<name>A0A4R7NUB2_9GAMM</name>
<keyword evidence="10" id="KW-1185">Reference proteome</keyword>
<evidence type="ECO:0000256" key="5">
    <source>
        <dbReference type="ARBA" id="ARBA00022989"/>
    </source>
</evidence>
<reference evidence="9 10" key="1">
    <citation type="submission" date="2019-03" db="EMBL/GenBank/DDBJ databases">
        <title>Genomic Encyclopedia of Type Strains, Phase IV (KMG-IV): sequencing the most valuable type-strain genomes for metagenomic binning, comparative biology and taxonomic classification.</title>
        <authorList>
            <person name="Goeker M."/>
        </authorList>
    </citation>
    <scope>NUCLEOTIDE SEQUENCE [LARGE SCALE GENOMIC DNA]</scope>
    <source>
        <strain evidence="9 10">DSM 26377</strain>
    </source>
</reference>
<keyword evidence="6 8" id="KW-0472">Membrane</keyword>
<comment type="caution">
    <text evidence="9">The sequence shown here is derived from an EMBL/GenBank/DDBJ whole genome shotgun (WGS) entry which is preliminary data.</text>
</comment>
<organism evidence="9 10">
    <name type="scientific">Panacagrimonas perspica</name>
    <dbReference type="NCBI Taxonomy" id="381431"/>
    <lineage>
        <taxon>Bacteria</taxon>
        <taxon>Pseudomonadati</taxon>
        <taxon>Pseudomonadota</taxon>
        <taxon>Gammaproteobacteria</taxon>
        <taxon>Nevskiales</taxon>
        <taxon>Nevskiaceae</taxon>
        <taxon>Panacagrimonas</taxon>
    </lineage>
</organism>
<feature type="transmembrane region" description="Helical" evidence="8">
    <location>
        <begin position="21"/>
        <end position="42"/>
    </location>
</feature>
<comment type="similarity">
    <text evidence="7">Belongs to the glycosyltransferase 87 family.</text>
</comment>
<dbReference type="OrthoDB" id="7064270at2"/>
<evidence type="ECO:0000313" key="10">
    <source>
        <dbReference type="Proteomes" id="UP000295341"/>
    </source>
</evidence>
<sequence>MMDTKNPGDVRKTHWLDAERLRVYPWLFISVYVVLGAAWIALSHDGVDIKGKPLGYDFIAFWAASRVALEQSALAAYDLATIVQAEREVFPGILTAHPWHYPPTFYLLVLPLSLLPYALSFIAFTGATLGAYIAVLRRALPQREALPWLFAFPGTMLNLFHGQNAFLTAALMGGGLLCLQRRPVTAGVLLGLLAIKPHLGLLIPVALAAGGHWRAFAGAALSSVTLLGLSSAVLGVETLAAFVDRLPHVSQWVANNQLPQVKMPTLFVTTLMLGGPTWLAYALHIGLTMGAAAALWWLWRAPVTRTLQYAGLCCAALLASPYLFDYDLAWLALPLAWSVRHGLEHGWRPGEREILMLAWLLPIVFQGLAVVTHLGIGPFVIGALFIVILRQAGRERTPGIPV</sequence>
<feature type="transmembrane region" description="Helical" evidence="8">
    <location>
        <begin position="356"/>
        <end position="389"/>
    </location>
</feature>
<accession>A0A4R7NUB2</accession>
<dbReference type="Proteomes" id="UP000295341">
    <property type="component" value="Unassembled WGS sequence"/>
</dbReference>
<evidence type="ECO:0000313" key="9">
    <source>
        <dbReference type="EMBL" id="TDU24241.1"/>
    </source>
</evidence>
<protein>
    <submittedName>
        <fullName evidence="9">Uncharacterized protein DUF2029</fullName>
    </submittedName>
</protein>
<keyword evidence="3" id="KW-0808">Transferase</keyword>
<keyword evidence="5 8" id="KW-1133">Transmembrane helix</keyword>
<feature type="transmembrane region" description="Helical" evidence="8">
    <location>
        <begin position="219"/>
        <end position="243"/>
    </location>
</feature>
<evidence type="ECO:0000256" key="6">
    <source>
        <dbReference type="ARBA" id="ARBA00023136"/>
    </source>
</evidence>
<feature type="transmembrane region" description="Helical" evidence="8">
    <location>
        <begin position="184"/>
        <end position="207"/>
    </location>
</feature>
<evidence type="ECO:0000256" key="2">
    <source>
        <dbReference type="ARBA" id="ARBA00022475"/>
    </source>
</evidence>
<comment type="subcellular location">
    <subcellularLocation>
        <location evidence="1">Cell membrane</location>
        <topology evidence="1">Multi-pass membrane protein</topology>
    </subcellularLocation>
</comment>
<dbReference type="Pfam" id="PF09594">
    <property type="entry name" value="GT87"/>
    <property type="match status" value="1"/>
</dbReference>
<dbReference type="GO" id="GO:0005886">
    <property type="term" value="C:plasma membrane"/>
    <property type="evidence" value="ECO:0007669"/>
    <property type="project" value="UniProtKB-SubCell"/>
</dbReference>
<feature type="transmembrane region" description="Helical" evidence="8">
    <location>
        <begin position="278"/>
        <end position="299"/>
    </location>
</feature>
<keyword evidence="2" id="KW-1003">Cell membrane</keyword>
<dbReference type="RefSeq" id="WP_133883659.1">
    <property type="nucleotide sequence ID" value="NZ_SOBT01000012.1"/>
</dbReference>
<dbReference type="GO" id="GO:0016758">
    <property type="term" value="F:hexosyltransferase activity"/>
    <property type="evidence" value="ECO:0007669"/>
    <property type="project" value="InterPro"/>
</dbReference>
<feature type="transmembrane region" description="Helical" evidence="8">
    <location>
        <begin position="306"/>
        <end position="324"/>
    </location>
</feature>
<dbReference type="AlphaFoldDB" id="A0A4R7NUB2"/>
<gene>
    <name evidence="9" type="ORF">DFR24_4506</name>
</gene>
<evidence type="ECO:0000256" key="3">
    <source>
        <dbReference type="ARBA" id="ARBA00022679"/>
    </source>
</evidence>
<keyword evidence="4 8" id="KW-0812">Transmembrane</keyword>